<reference evidence="2 3" key="1">
    <citation type="journal article" date="2009" name="Science">
        <title>Green evolution and dynamic adaptations revealed by genomes of the marine picoeukaryotes Micromonas.</title>
        <authorList>
            <person name="Worden A.Z."/>
            <person name="Lee J.H."/>
            <person name="Mock T."/>
            <person name="Rouze P."/>
            <person name="Simmons M.P."/>
            <person name="Aerts A.L."/>
            <person name="Allen A.E."/>
            <person name="Cuvelier M.L."/>
            <person name="Derelle E."/>
            <person name="Everett M.V."/>
            <person name="Foulon E."/>
            <person name="Grimwood J."/>
            <person name="Gundlach H."/>
            <person name="Henrissat B."/>
            <person name="Napoli C."/>
            <person name="McDonald S.M."/>
            <person name="Parker M.S."/>
            <person name="Rombauts S."/>
            <person name="Salamov A."/>
            <person name="Von Dassow P."/>
            <person name="Badger J.H."/>
            <person name="Coutinho P.M."/>
            <person name="Demir E."/>
            <person name="Dubchak I."/>
            <person name="Gentemann C."/>
            <person name="Eikrem W."/>
            <person name="Gready J.E."/>
            <person name="John U."/>
            <person name="Lanier W."/>
            <person name="Lindquist E.A."/>
            <person name="Lucas S."/>
            <person name="Mayer K.F."/>
            <person name="Moreau H."/>
            <person name="Not F."/>
            <person name="Otillar R."/>
            <person name="Panaud O."/>
            <person name="Pangilinan J."/>
            <person name="Paulsen I."/>
            <person name="Piegu B."/>
            <person name="Poliakov A."/>
            <person name="Robbens S."/>
            <person name="Schmutz J."/>
            <person name="Toulza E."/>
            <person name="Wyss T."/>
            <person name="Zelensky A."/>
            <person name="Zhou K."/>
            <person name="Armbrust E.V."/>
            <person name="Bhattacharya D."/>
            <person name="Goodenough U.W."/>
            <person name="Van de Peer Y."/>
            <person name="Grigoriev I.V."/>
        </authorList>
    </citation>
    <scope>NUCLEOTIDE SEQUENCE [LARGE SCALE GENOMIC DNA]</scope>
    <source>
        <strain evidence="3">RCC299 / NOUM17</strain>
    </source>
</reference>
<keyword evidence="3" id="KW-1185">Reference proteome</keyword>
<dbReference type="InParanoid" id="C1ECP3"/>
<dbReference type="GeneID" id="8246547"/>
<dbReference type="RefSeq" id="XP_002504358.1">
    <property type="nucleotide sequence ID" value="XM_002504312.1"/>
</dbReference>
<evidence type="ECO:0000313" key="2">
    <source>
        <dbReference type="EMBL" id="ACO65616.1"/>
    </source>
</evidence>
<name>C1ECP3_MICCC</name>
<proteinExistence type="predicted"/>
<accession>C1ECP3</accession>
<evidence type="ECO:0000256" key="1">
    <source>
        <dbReference type="SAM" id="MobiDB-lite"/>
    </source>
</evidence>
<organism evidence="2 3">
    <name type="scientific">Micromonas commoda (strain RCC299 / NOUM17 / CCMP2709)</name>
    <name type="common">Picoplanktonic green alga</name>
    <dbReference type="NCBI Taxonomy" id="296587"/>
    <lineage>
        <taxon>Eukaryota</taxon>
        <taxon>Viridiplantae</taxon>
        <taxon>Chlorophyta</taxon>
        <taxon>Mamiellophyceae</taxon>
        <taxon>Mamiellales</taxon>
        <taxon>Mamiellaceae</taxon>
        <taxon>Micromonas</taxon>
    </lineage>
</organism>
<feature type="region of interest" description="Disordered" evidence="1">
    <location>
        <begin position="1"/>
        <end position="98"/>
    </location>
</feature>
<dbReference type="Proteomes" id="UP000002009">
    <property type="component" value="Chromosome 9"/>
</dbReference>
<dbReference type="KEGG" id="mis:MICPUN_61489"/>
<feature type="compositionally biased region" description="Pro residues" evidence="1">
    <location>
        <begin position="72"/>
        <end position="98"/>
    </location>
</feature>
<dbReference type="OrthoDB" id="10605017at2759"/>
<protein>
    <submittedName>
        <fullName evidence="2">Uncharacterized protein</fullName>
    </submittedName>
</protein>
<dbReference type="EMBL" id="CP001329">
    <property type="protein sequence ID" value="ACO65616.1"/>
    <property type="molecule type" value="Genomic_DNA"/>
</dbReference>
<dbReference type="OMA" id="ALGMYHP"/>
<evidence type="ECO:0000313" key="3">
    <source>
        <dbReference type="Proteomes" id="UP000002009"/>
    </source>
</evidence>
<gene>
    <name evidence="2" type="ORF">MICPUN_61489</name>
</gene>
<sequence length="265" mass="28937">MGACATKPKALTDSGKKMSGRVSPSMIDPRTEPTRQLSARRLHLDDGLAPPSPGYRLHDSGEALFDTLEAPGTPPPPPMYRSTSLPPPPFAPPPPGAHPKPMDAKMYAHAYVLHHARAQRGWDASGWDYATSVVSIRVKSAVWVKGQRCSHEWDWDGETAPEGVTSYVDSEPVPVFDSPALGMYHPGAEDRVGMAEDAALCACMDEIVEWCHEQHGYECDPSRDVEQCVLTWELSDGAVGEHRHEGGLDDRMGAYVVAATRVRGW</sequence>
<dbReference type="AlphaFoldDB" id="C1ECP3"/>